<dbReference type="FunFam" id="1.10.860.10:FF:000001">
    <property type="entry name" value="Replicative DNA helicase"/>
    <property type="match status" value="1"/>
</dbReference>
<dbReference type="PROSITE" id="PS51199">
    <property type="entry name" value="SF4_HELICASE"/>
    <property type="match status" value="1"/>
</dbReference>
<keyword evidence="9" id="KW-0413">Isomerase</keyword>
<dbReference type="NCBIfam" id="NF004384">
    <property type="entry name" value="PRK05748.1"/>
    <property type="match status" value="1"/>
</dbReference>
<evidence type="ECO:0000256" key="12">
    <source>
        <dbReference type="NCBIfam" id="TIGR00665"/>
    </source>
</evidence>
<keyword evidence="7 13" id="KW-0067">ATP-binding</keyword>
<dbReference type="Pfam" id="PF00772">
    <property type="entry name" value="DnaB"/>
    <property type="match status" value="1"/>
</dbReference>
<dbReference type="SUPFAM" id="SSF48024">
    <property type="entry name" value="N-terminal domain of DnaB helicase"/>
    <property type="match status" value="1"/>
</dbReference>
<evidence type="ECO:0000256" key="9">
    <source>
        <dbReference type="ARBA" id="ARBA00023235"/>
    </source>
</evidence>
<dbReference type="Gene3D" id="3.40.50.300">
    <property type="entry name" value="P-loop containing nucleotide triphosphate hydrolases"/>
    <property type="match status" value="1"/>
</dbReference>
<feature type="region of interest" description="Disordered" evidence="14">
    <location>
        <begin position="546"/>
        <end position="570"/>
    </location>
</feature>
<dbReference type="InterPro" id="IPR007694">
    <property type="entry name" value="DNA_helicase_DnaB-like_C"/>
</dbReference>
<dbReference type="InterPro" id="IPR016136">
    <property type="entry name" value="DNA_helicase_N/primase_C"/>
</dbReference>
<keyword evidence="8 13" id="KW-0238">DNA-binding</keyword>
<evidence type="ECO:0000256" key="11">
    <source>
        <dbReference type="ARBA" id="ARBA00048954"/>
    </source>
</evidence>
<evidence type="ECO:0000256" key="3">
    <source>
        <dbReference type="ARBA" id="ARBA00022705"/>
    </source>
</evidence>
<dbReference type="GO" id="GO:0043139">
    <property type="term" value="F:5'-3' DNA helicase activity"/>
    <property type="evidence" value="ECO:0007669"/>
    <property type="project" value="UniProtKB-EC"/>
</dbReference>
<dbReference type="InterPro" id="IPR027417">
    <property type="entry name" value="P-loop_NTPase"/>
</dbReference>
<dbReference type="STRING" id="563176.SAMN04488090_3035"/>
<evidence type="ECO:0000256" key="5">
    <source>
        <dbReference type="ARBA" id="ARBA00022801"/>
    </source>
</evidence>
<keyword evidence="5 13" id="KW-0378">Hydrolase</keyword>
<dbReference type="EC" id="5.6.2.3" evidence="12 13"/>
<dbReference type="GO" id="GO:0005829">
    <property type="term" value="C:cytosol"/>
    <property type="evidence" value="ECO:0007669"/>
    <property type="project" value="TreeGrafter"/>
</dbReference>
<evidence type="ECO:0000256" key="4">
    <source>
        <dbReference type="ARBA" id="ARBA00022741"/>
    </source>
</evidence>
<dbReference type="InterPro" id="IPR036185">
    <property type="entry name" value="DNA_heli_DnaB-like_N_sf"/>
</dbReference>
<protein>
    <recommendedName>
        <fullName evidence="12 13">Replicative DNA helicase</fullName>
        <ecNumber evidence="12 13">5.6.2.3</ecNumber>
    </recommendedName>
</protein>
<dbReference type="CDD" id="cd00984">
    <property type="entry name" value="DnaB_C"/>
    <property type="match status" value="1"/>
</dbReference>
<keyword evidence="6 13" id="KW-0347">Helicase</keyword>
<dbReference type="FunFam" id="3.40.50.300:FF:000076">
    <property type="entry name" value="Replicative DNA helicase"/>
    <property type="match status" value="1"/>
</dbReference>
<dbReference type="Gene3D" id="1.10.860.10">
    <property type="entry name" value="DNAb Helicase, Chain A"/>
    <property type="match status" value="1"/>
</dbReference>
<dbReference type="InterPro" id="IPR007692">
    <property type="entry name" value="DNA_helicase_DnaB"/>
</dbReference>
<organism evidence="16 17">
    <name type="scientific">Siphonobacter aquaeclarae</name>
    <dbReference type="NCBI Taxonomy" id="563176"/>
    <lineage>
        <taxon>Bacteria</taxon>
        <taxon>Pseudomonadati</taxon>
        <taxon>Bacteroidota</taxon>
        <taxon>Cytophagia</taxon>
        <taxon>Cytophagales</taxon>
        <taxon>Cytophagaceae</taxon>
        <taxon>Siphonobacter</taxon>
    </lineage>
</organism>
<sequence>MLNTLAPMVKMFLPKGKKMLPQAVNSPLFLRIIVYMEDNRRQATTRKSAASAGYVPNGNRWLDTGLGKIPPQAIELEEAVLGAVMLERDALTAVVDILKPESFYREAHQKIFTSVLSLFNNSEPVDLLTVTQRLRNDGTLEFAGGAAYLAELTSRISSAANVEAYARKIAENSIKRDLITSSNEVLKLAYEDTTDVFQLLDKAEQDLFKISESNIRKNFSDMNAVVKQALEELEAKKHLQDGLTGVASGFTALDRVTGGWQKSELVIIAARPAMGKTAFILSACRNAAVDWNQGVAIFSLEMSSVQLVNRLISAEAEIESEKIKKGSLANHEWAQLHARISKLTSAPIFIDDTPALSILELRAKCRRLKQQHDIQLIVIDYLQLMQGDSSKGGGNREQEIASISRALKNLAKELNVPVIALSQLSRAVETRGGEKKPQLSDLRESGSIEQDADMVMFLYRPEYYGITQDENGQPTTGVGEVIIGKNRSGSTETVQLRFINKFTKFADLAGGDFSAMNEGPRFSNQGSGEFIGSFENQGGARTFGSKVNQQTQAPPGDFGSFSTGMGDVPF</sequence>
<dbReference type="AlphaFoldDB" id="A0A1G9RTS7"/>
<dbReference type="NCBIfam" id="TIGR00665">
    <property type="entry name" value="DnaB"/>
    <property type="match status" value="1"/>
</dbReference>
<comment type="catalytic activity">
    <reaction evidence="11 13">
        <text>ATP + H2O = ADP + phosphate + H(+)</text>
        <dbReference type="Rhea" id="RHEA:13065"/>
        <dbReference type="ChEBI" id="CHEBI:15377"/>
        <dbReference type="ChEBI" id="CHEBI:15378"/>
        <dbReference type="ChEBI" id="CHEBI:30616"/>
        <dbReference type="ChEBI" id="CHEBI:43474"/>
        <dbReference type="ChEBI" id="CHEBI:456216"/>
        <dbReference type="EC" id="5.6.2.3"/>
    </reaction>
</comment>
<keyword evidence="2 13" id="KW-0639">Primosome</keyword>
<dbReference type="Pfam" id="PF03796">
    <property type="entry name" value="DnaB_C"/>
    <property type="match status" value="1"/>
</dbReference>
<dbReference type="GO" id="GO:0003677">
    <property type="term" value="F:DNA binding"/>
    <property type="evidence" value="ECO:0007669"/>
    <property type="project" value="UniProtKB-UniRule"/>
</dbReference>
<evidence type="ECO:0000256" key="14">
    <source>
        <dbReference type="SAM" id="MobiDB-lite"/>
    </source>
</evidence>
<dbReference type="PANTHER" id="PTHR30153">
    <property type="entry name" value="REPLICATIVE DNA HELICASE DNAB"/>
    <property type="match status" value="1"/>
</dbReference>
<reference evidence="16 17" key="1">
    <citation type="submission" date="2016-10" db="EMBL/GenBank/DDBJ databases">
        <authorList>
            <person name="de Groot N.N."/>
        </authorList>
    </citation>
    <scope>NUCLEOTIDE SEQUENCE [LARGE SCALE GENOMIC DNA]</scope>
    <source>
        <strain evidence="16 17">DSM 21668</strain>
    </source>
</reference>
<proteinExistence type="inferred from homology"/>
<dbReference type="GO" id="GO:0006269">
    <property type="term" value="P:DNA replication, synthesis of primer"/>
    <property type="evidence" value="ECO:0007669"/>
    <property type="project" value="UniProtKB-UniRule"/>
</dbReference>
<dbReference type="PANTHER" id="PTHR30153:SF2">
    <property type="entry name" value="REPLICATIVE DNA HELICASE"/>
    <property type="match status" value="1"/>
</dbReference>
<dbReference type="GO" id="GO:1990077">
    <property type="term" value="C:primosome complex"/>
    <property type="evidence" value="ECO:0007669"/>
    <property type="project" value="UniProtKB-UniRule"/>
</dbReference>
<comment type="similarity">
    <text evidence="1 13">Belongs to the helicase family. DnaB subfamily.</text>
</comment>
<dbReference type="EMBL" id="FNGS01000005">
    <property type="protein sequence ID" value="SDM26583.1"/>
    <property type="molecule type" value="Genomic_DNA"/>
</dbReference>
<evidence type="ECO:0000256" key="10">
    <source>
        <dbReference type="ARBA" id="ARBA00044932"/>
    </source>
</evidence>
<evidence type="ECO:0000256" key="13">
    <source>
        <dbReference type="RuleBase" id="RU362085"/>
    </source>
</evidence>
<evidence type="ECO:0000256" key="7">
    <source>
        <dbReference type="ARBA" id="ARBA00022840"/>
    </source>
</evidence>
<comment type="function">
    <text evidence="10 13">The main replicative DNA helicase, it participates in initiation and elongation during chromosome replication. Travels ahead of the DNA replisome, separating dsDNA into templates for DNA synthesis. A processive ATP-dependent 5'-3' DNA helicase it has DNA-dependent ATPase activity.</text>
</comment>
<keyword evidence="17" id="KW-1185">Reference proteome</keyword>
<dbReference type="InterPro" id="IPR007693">
    <property type="entry name" value="DNA_helicase_DnaB-like_N"/>
</dbReference>
<dbReference type="Proteomes" id="UP000198901">
    <property type="component" value="Unassembled WGS sequence"/>
</dbReference>
<evidence type="ECO:0000313" key="17">
    <source>
        <dbReference type="Proteomes" id="UP000198901"/>
    </source>
</evidence>
<keyword evidence="4 13" id="KW-0547">Nucleotide-binding</keyword>
<feature type="domain" description="SF4 helicase" evidence="15">
    <location>
        <begin position="239"/>
        <end position="512"/>
    </location>
</feature>
<keyword evidence="3 13" id="KW-0235">DNA replication</keyword>
<name>A0A1G9RTS7_9BACT</name>
<dbReference type="SUPFAM" id="SSF52540">
    <property type="entry name" value="P-loop containing nucleoside triphosphate hydrolases"/>
    <property type="match status" value="1"/>
</dbReference>
<dbReference type="GO" id="GO:0005524">
    <property type="term" value="F:ATP binding"/>
    <property type="evidence" value="ECO:0007669"/>
    <property type="project" value="UniProtKB-UniRule"/>
</dbReference>
<evidence type="ECO:0000313" key="16">
    <source>
        <dbReference type="EMBL" id="SDM26583.1"/>
    </source>
</evidence>
<evidence type="ECO:0000256" key="6">
    <source>
        <dbReference type="ARBA" id="ARBA00022806"/>
    </source>
</evidence>
<accession>A0A1G9RTS7</accession>
<evidence type="ECO:0000256" key="1">
    <source>
        <dbReference type="ARBA" id="ARBA00008428"/>
    </source>
</evidence>
<evidence type="ECO:0000256" key="8">
    <source>
        <dbReference type="ARBA" id="ARBA00023125"/>
    </source>
</evidence>
<dbReference type="GO" id="GO:0016887">
    <property type="term" value="F:ATP hydrolysis activity"/>
    <property type="evidence" value="ECO:0007669"/>
    <property type="project" value="RHEA"/>
</dbReference>
<evidence type="ECO:0000256" key="2">
    <source>
        <dbReference type="ARBA" id="ARBA00022515"/>
    </source>
</evidence>
<gene>
    <name evidence="16" type="ORF">SAMN04488090_3035</name>
</gene>
<evidence type="ECO:0000259" key="15">
    <source>
        <dbReference type="PROSITE" id="PS51199"/>
    </source>
</evidence>
<dbReference type="GO" id="GO:0042802">
    <property type="term" value="F:identical protein binding"/>
    <property type="evidence" value="ECO:0007669"/>
    <property type="project" value="UniProtKB-ARBA"/>
</dbReference>